<evidence type="ECO:0000256" key="1">
    <source>
        <dbReference type="SAM" id="Phobius"/>
    </source>
</evidence>
<protein>
    <submittedName>
        <fullName evidence="2">Uncharacterized protein</fullName>
    </submittedName>
</protein>
<dbReference type="Proteomes" id="UP000243459">
    <property type="component" value="Chromosome 1"/>
</dbReference>
<keyword evidence="3" id="KW-1185">Reference proteome</keyword>
<keyword evidence="1" id="KW-1133">Transmembrane helix</keyword>
<dbReference type="EMBL" id="CM007381">
    <property type="protein sequence ID" value="ONK79369.1"/>
    <property type="molecule type" value="Genomic_DNA"/>
</dbReference>
<keyword evidence="1" id="KW-0812">Transmembrane</keyword>
<name>A0A5P1FQV0_ASPOF</name>
<proteinExistence type="predicted"/>
<dbReference type="Gramene" id="ONK79369">
    <property type="protein sequence ID" value="ONK79369"/>
    <property type="gene ID" value="A4U43_C01F5660"/>
</dbReference>
<feature type="transmembrane region" description="Helical" evidence="1">
    <location>
        <begin position="20"/>
        <end position="39"/>
    </location>
</feature>
<organism evidence="2 3">
    <name type="scientific">Asparagus officinalis</name>
    <name type="common">Garden asparagus</name>
    <dbReference type="NCBI Taxonomy" id="4686"/>
    <lineage>
        <taxon>Eukaryota</taxon>
        <taxon>Viridiplantae</taxon>
        <taxon>Streptophyta</taxon>
        <taxon>Embryophyta</taxon>
        <taxon>Tracheophyta</taxon>
        <taxon>Spermatophyta</taxon>
        <taxon>Magnoliopsida</taxon>
        <taxon>Liliopsida</taxon>
        <taxon>Asparagales</taxon>
        <taxon>Asparagaceae</taxon>
        <taxon>Asparagoideae</taxon>
        <taxon>Asparagus</taxon>
    </lineage>
</organism>
<accession>A0A5P1FQV0</accession>
<gene>
    <name evidence="2" type="ORF">A4U43_C01F5660</name>
</gene>
<dbReference type="AlphaFoldDB" id="A0A5P1FQV0"/>
<reference evidence="3" key="1">
    <citation type="journal article" date="2017" name="Nat. Commun.">
        <title>The asparagus genome sheds light on the origin and evolution of a young Y chromosome.</title>
        <authorList>
            <person name="Harkess A."/>
            <person name="Zhou J."/>
            <person name="Xu C."/>
            <person name="Bowers J.E."/>
            <person name="Van der Hulst R."/>
            <person name="Ayyampalayam S."/>
            <person name="Mercati F."/>
            <person name="Riccardi P."/>
            <person name="McKain M.R."/>
            <person name="Kakrana A."/>
            <person name="Tang H."/>
            <person name="Ray J."/>
            <person name="Groenendijk J."/>
            <person name="Arikit S."/>
            <person name="Mathioni S.M."/>
            <person name="Nakano M."/>
            <person name="Shan H."/>
            <person name="Telgmann-Rauber A."/>
            <person name="Kanno A."/>
            <person name="Yue Z."/>
            <person name="Chen H."/>
            <person name="Li W."/>
            <person name="Chen Y."/>
            <person name="Xu X."/>
            <person name="Zhang Y."/>
            <person name="Luo S."/>
            <person name="Chen H."/>
            <person name="Gao J."/>
            <person name="Mao Z."/>
            <person name="Pires J.C."/>
            <person name="Luo M."/>
            <person name="Kudrna D."/>
            <person name="Wing R.A."/>
            <person name="Meyers B.C."/>
            <person name="Yi K."/>
            <person name="Kong H."/>
            <person name="Lavrijsen P."/>
            <person name="Sunseri F."/>
            <person name="Falavigna A."/>
            <person name="Ye Y."/>
            <person name="Leebens-Mack J.H."/>
            <person name="Chen G."/>
        </authorList>
    </citation>
    <scope>NUCLEOTIDE SEQUENCE [LARGE SCALE GENOMIC DNA]</scope>
    <source>
        <strain evidence="3">cv. DH0086</strain>
    </source>
</reference>
<evidence type="ECO:0000313" key="3">
    <source>
        <dbReference type="Proteomes" id="UP000243459"/>
    </source>
</evidence>
<evidence type="ECO:0000313" key="2">
    <source>
        <dbReference type="EMBL" id="ONK79369.1"/>
    </source>
</evidence>
<keyword evidence="1" id="KW-0472">Membrane</keyword>
<sequence>MLILVTSLCNLPDLYISSEWYFICTLFLLFSQFHLFLLLKILQFILSLQIILGLTYQNVTLCVNIGNFSCLPYKKGWQIHFCCCCCCCCEEPWLLRSQGPTTRLSAGVLHIILLQRDKQFLDNDYLKSYLILPRKFLFM</sequence>